<protein>
    <submittedName>
        <fullName evidence="1">Macaca fascicularis brain cDNA clone: QflA-16554, similar to human NADH dehydrogenase (ubiquinone) flavoprotein 2, 24kDa(NDUFV2), mRNA, RefSeq: NM_021074.1</fullName>
    </submittedName>
</protein>
<organism evidence="1">
    <name type="scientific">Macaca fascicularis</name>
    <name type="common">Crab-eating macaque</name>
    <name type="synonym">Cynomolgus monkey</name>
    <dbReference type="NCBI Taxonomy" id="9541"/>
    <lineage>
        <taxon>Eukaryota</taxon>
        <taxon>Metazoa</taxon>
        <taxon>Chordata</taxon>
        <taxon>Craniata</taxon>
        <taxon>Vertebrata</taxon>
        <taxon>Euteleostomi</taxon>
        <taxon>Mammalia</taxon>
        <taxon>Eutheria</taxon>
        <taxon>Euarchontoglires</taxon>
        <taxon>Primates</taxon>
        <taxon>Haplorrhini</taxon>
        <taxon>Catarrhini</taxon>
        <taxon>Cercopithecidae</taxon>
        <taxon>Cercopithecinae</taxon>
        <taxon>Macaca</taxon>
    </lineage>
</organism>
<name>I7GL13_MACFA</name>
<keyword evidence="1" id="KW-0830">Ubiquinone</keyword>
<reference evidence="1" key="1">
    <citation type="journal article" date="2007" name="PLoS Biol.">
        <title>Rate of evolution in brain-expressed genes in humans and other primates.</title>
        <authorList>
            <person name="Wang H.-Y."/>
            <person name="Chien H.-C."/>
            <person name="Osada N."/>
            <person name="Hashimoto K."/>
            <person name="Sugano S."/>
            <person name="Gojobori T."/>
            <person name="Chou C.-K."/>
            <person name="Tsai S.-F."/>
            <person name="Wu C.-I."/>
            <person name="Shen C.-K.J."/>
        </authorList>
    </citation>
    <scope>NUCLEOTIDE SEQUENCE</scope>
</reference>
<accession>I7GL13</accession>
<dbReference type="AlphaFoldDB" id="I7GL13"/>
<dbReference type="EMBL" id="AB172077">
    <property type="protein sequence ID" value="BAE89139.1"/>
    <property type="molecule type" value="mRNA"/>
</dbReference>
<sequence length="64" mass="7374">MFMYSHTVFHSSCVLHSPQQCTRTAISLHAHHPGYIRLSVLNGSHSNSCELSHWCFDLHFPDHQ</sequence>
<evidence type="ECO:0000313" key="1">
    <source>
        <dbReference type="EMBL" id="BAE89139.1"/>
    </source>
</evidence>
<proteinExistence type="evidence at transcript level"/>